<dbReference type="Pfam" id="PF10357">
    <property type="entry name" value="WH_KIN17"/>
    <property type="match status" value="1"/>
</dbReference>
<name>A0AAD5Y2T6_9FUNG</name>
<sequence length="170" mass="19807">MALFAENKELFLEKHSTDFHNSFMQMLGSRYKNGMHSAKAIYEDFISDPFHVHLNSTRWTSFTAYVKYLGKEGFAKVEETDGGWMIQYIDRTGILDKQKSAQKKAIVEKTDEERERILIQEQLNAAKKPDEPKQVFTELKREDDKPIKLALKPMQPKLIKPKKLSSLLKK</sequence>
<dbReference type="GO" id="GO:0005634">
    <property type="term" value="C:nucleus"/>
    <property type="evidence" value="ECO:0007669"/>
    <property type="project" value="TreeGrafter"/>
</dbReference>
<dbReference type="SMART" id="SM01253">
    <property type="entry name" value="Kin17_mid"/>
    <property type="match status" value="1"/>
</dbReference>
<dbReference type="InterPro" id="IPR037321">
    <property type="entry name" value="KIN17-like"/>
</dbReference>
<gene>
    <name evidence="2" type="primary">KIN17</name>
    <name evidence="2" type="ORF">HK103_005309</name>
</gene>
<comment type="caution">
    <text evidence="2">The sequence shown here is derived from an EMBL/GenBank/DDBJ whole genome shotgun (WGS) entry which is preliminary data.</text>
</comment>
<dbReference type="Proteomes" id="UP001210925">
    <property type="component" value="Unassembled WGS sequence"/>
</dbReference>
<evidence type="ECO:0000259" key="1">
    <source>
        <dbReference type="SMART" id="SM01253"/>
    </source>
</evidence>
<evidence type="ECO:0000313" key="3">
    <source>
        <dbReference type="Proteomes" id="UP001210925"/>
    </source>
</evidence>
<accession>A0AAD5Y2T6</accession>
<dbReference type="InterPro" id="IPR038254">
    <property type="entry name" value="KIN17_WH-like_sf"/>
</dbReference>
<reference evidence="2" key="1">
    <citation type="submission" date="2020-05" db="EMBL/GenBank/DDBJ databases">
        <title>Phylogenomic resolution of chytrid fungi.</title>
        <authorList>
            <person name="Stajich J.E."/>
            <person name="Amses K."/>
            <person name="Simmons R."/>
            <person name="Seto K."/>
            <person name="Myers J."/>
            <person name="Bonds A."/>
            <person name="Quandt C.A."/>
            <person name="Barry K."/>
            <person name="Liu P."/>
            <person name="Grigoriev I."/>
            <person name="Longcore J.E."/>
            <person name="James T.Y."/>
        </authorList>
    </citation>
    <scope>NUCLEOTIDE SEQUENCE</scope>
    <source>
        <strain evidence="2">PLAUS21</strain>
    </source>
</reference>
<evidence type="ECO:0000313" key="2">
    <source>
        <dbReference type="EMBL" id="KAJ3256566.1"/>
    </source>
</evidence>
<proteinExistence type="predicted"/>
<dbReference type="Gene3D" id="1.10.10.2030">
    <property type="entry name" value="DNA/RNA-binding protein Kin17, conserved domain"/>
    <property type="match status" value="1"/>
</dbReference>
<dbReference type="AlphaFoldDB" id="A0AAD5Y2T6"/>
<dbReference type="PANTHER" id="PTHR12805:SF0">
    <property type="entry name" value="DNA_RNA-BINDING PROTEIN KIN17"/>
    <property type="match status" value="1"/>
</dbReference>
<feature type="domain" description="DNA/RNA-binding protein Kin17 WH-like" evidence="1">
    <location>
        <begin position="1"/>
        <end position="124"/>
    </location>
</feature>
<dbReference type="PANTHER" id="PTHR12805">
    <property type="entry name" value="KIN17 KIN, ANTIGENIC DETERMINANT OF RECA PROTEIN HOMOLOG"/>
    <property type="match status" value="1"/>
</dbReference>
<dbReference type="GO" id="GO:0006260">
    <property type="term" value="P:DNA replication"/>
    <property type="evidence" value="ECO:0007669"/>
    <property type="project" value="TreeGrafter"/>
</dbReference>
<keyword evidence="3" id="KW-1185">Reference proteome</keyword>
<dbReference type="GO" id="GO:0006974">
    <property type="term" value="P:DNA damage response"/>
    <property type="evidence" value="ECO:0007669"/>
    <property type="project" value="TreeGrafter"/>
</dbReference>
<protein>
    <submittedName>
        <fullName evidence="2">DNA/RNA-binding protein kin17</fullName>
    </submittedName>
</protein>
<dbReference type="InterPro" id="IPR019447">
    <property type="entry name" value="DNA/RNA-bd_Kin17_WH-like_dom"/>
</dbReference>
<dbReference type="EMBL" id="JADGKB010000049">
    <property type="protein sequence ID" value="KAJ3256566.1"/>
    <property type="molecule type" value="Genomic_DNA"/>
</dbReference>
<dbReference type="GO" id="GO:0003690">
    <property type="term" value="F:double-stranded DNA binding"/>
    <property type="evidence" value="ECO:0007669"/>
    <property type="project" value="TreeGrafter"/>
</dbReference>
<organism evidence="2 3">
    <name type="scientific">Boothiomyces macroporosus</name>
    <dbReference type="NCBI Taxonomy" id="261099"/>
    <lineage>
        <taxon>Eukaryota</taxon>
        <taxon>Fungi</taxon>
        <taxon>Fungi incertae sedis</taxon>
        <taxon>Chytridiomycota</taxon>
        <taxon>Chytridiomycota incertae sedis</taxon>
        <taxon>Chytridiomycetes</taxon>
        <taxon>Rhizophydiales</taxon>
        <taxon>Terramycetaceae</taxon>
        <taxon>Boothiomyces</taxon>
    </lineage>
</organism>